<protein>
    <submittedName>
        <fullName evidence="1">Uncharacterized protein</fullName>
    </submittedName>
</protein>
<proteinExistence type="predicted"/>
<sequence length="86" mass="10084">IDFVEEYIRVHPCFYLEELQEAVKERFDNTLNNSTPTLCRLLKFDLKITRKILTKRAQACTKLPAYCSPIGNLFNTKRSELAINFQ</sequence>
<gene>
    <name evidence="1" type="ORF">PHMEG_00039680</name>
</gene>
<dbReference type="OrthoDB" id="163721at2759"/>
<organism evidence="1 2">
    <name type="scientific">Phytophthora megakarya</name>
    <dbReference type="NCBI Taxonomy" id="4795"/>
    <lineage>
        <taxon>Eukaryota</taxon>
        <taxon>Sar</taxon>
        <taxon>Stramenopiles</taxon>
        <taxon>Oomycota</taxon>
        <taxon>Peronosporomycetes</taxon>
        <taxon>Peronosporales</taxon>
        <taxon>Peronosporaceae</taxon>
        <taxon>Phytophthora</taxon>
    </lineage>
</organism>
<dbReference type="AlphaFoldDB" id="A0A225UF38"/>
<evidence type="ECO:0000313" key="2">
    <source>
        <dbReference type="Proteomes" id="UP000198211"/>
    </source>
</evidence>
<accession>A0A225UF38</accession>
<evidence type="ECO:0000313" key="1">
    <source>
        <dbReference type="EMBL" id="OWY91652.1"/>
    </source>
</evidence>
<dbReference type="EMBL" id="NBNE01019755">
    <property type="protein sequence ID" value="OWY91652.1"/>
    <property type="molecule type" value="Genomic_DNA"/>
</dbReference>
<dbReference type="Proteomes" id="UP000198211">
    <property type="component" value="Unassembled WGS sequence"/>
</dbReference>
<keyword evidence="2" id="KW-1185">Reference proteome</keyword>
<comment type="caution">
    <text evidence="1">The sequence shown here is derived from an EMBL/GenBank/DDBJ whole genome shotgun (WGS) entry which is preliminary data.</text>
</comment>
<name>A0A225UF38_9STRA</name>
<feature type="non-terminal residue" evidence="1">
    <location>
        <position position="1"/>
    </location>
</feature>
<reference evidence="2" key="1">
    <citation type="submission" date="2017-03" db="EMBL/GenBank/DDBJ databases">
        <title>Phytopthora megakarya and P. palmivora, two closely related causual agents of cacao black pod achieved similar genome size and gene model numbers by different mechanisms.</title>
        <authorList>
            <person name="Ali S."/>
            <person name="Shao J."/>
            <person name="Larry D.J."/>
            <person name="Kronmiller B."/>
            <person name="Shen D."/>
            <person name="Strem M.D."/>
            <person name="Melnick R.L."/>
            <person name="Guiltinan M.J."/>
            <person name="Tyler B.M."/>
            <person name="Meinhardt L.W."/>
            <person name="Bailey B.A."/>
        </authorList>
    </citation>
    <scope>NUCLEOTIDE SEQUENCE [LARGE SCALE GENOMIC DNA]</scope>
    <source>
        <strain evidence="2">zdho120</strain>
    </source>
</reference>